<keyword evidence="1" id="KW-0732">Signal</keyword>
<dbReference type="RefSeq" id="WP_129459854.1">
    <property type="nucleotide sequence ID" value="NZ_SBKN01000001.1"/>
</dbReference>
<proteinExistence type="predicted"/>
<name>A0A4Q1KAP0_9FLAO</name>
<organism evidence="2 3">
    <name type="scientific">Flavobacterium stagni</name>
    <dbReference type="NCBI Taxonomy" id="2506421"/>
    <lineage>
        <taxon>Bacteria</taxon>
        <taxon>Pseudomonadati</taxon>
        <taxon>Bacteroidota</taxon>
        <taxon>Flavobacteriia</taxon>
        <taxon>Flavobacteriales</taxon>
        <taxon>Flavobacteriaceae</taxon>
        <taxon>Flavobacterium</taxon>
    </lineage>
</organism>
<feature type="chain" id="PRO_5020968800" description="DUF4595 domain-containing protein" evidence="1">
    <location>
        <begin position="19"/>
        <end position="267"/>
    </location>
</feature>
<dbReference type="Proteomes" id="UP000289857">
    <property type="component" value="Unassembled WGS sequence"/>
</dbReference>
<gene>
    <name evidence="2" type="ORF">EQG61_00155</name>
</gene>
<dbReference type="PROSITE" id="PS51257">
    <property type="entry name" value="PROKAR_LIPOPROTEIN"/>
    <property type="match status" value="1"/>
</dbReference>
<dbReference type="EMBL" id="SBKN01000001">
    <property type="protein sequence ID" value="RXR23887.1"/>
    <property type="molecule type" value="Genomic_DNA"/>
</dbReference>
<dbReference type="Gene3D" id="2.180.10.10">
    <property type="entry name" value="RHS repeat-associated core"/>
    <property type="match status" value="1"/>
</dbReference>
<dbReference type="OrthoDB" id="1065544at2"/>
<reference evidence="3" key="1">
    <citation type="submission" date="2019-01" db="EMBL/GenBank/DDBJ databases">
        <title>Cytophagaceae bacterium strain CAR-16.</title>
        <authorList>
            <person name="Chen W.-M."/>
        </authorList>
    </citation>
    <scope>NUCLEOTIDE SEQUENCE [LARGE SCALE GENOMIC DNA]</scope>
    <source>
        <strain evidence="3">WWJ-16</strain>
    </source>
</reference>
<keyword evidence="3" id="KW-1185">Reference proteome</keyword>
<sequence length="267" mass="29690">MKNLMLLFALAISFVSCSNDETPITQEPTPQLEKVIVFKNTANEQTWNFSATGQLYECLNNAGQRIESYTYNDKNQVVSWSKYTNGAVTATYNFTYNAAGIVSKINTTDITFNANTGYYSYTNNGITREVTLNADRMATFVKETNGTATTNYQMLYTAGNLMSFARTSTSSNFTKNYTYNTSATYKTNLGAMIAPVALIKSFMEPDFLANGFTSISVPEASQNGNPAALRYEYGAIPSERAMLFIGEEFVNNNPGNLTSYQEYYYAN</sequence>
<comment type="caution">
    <text evidence="2">The sequence shown here is derived from an EMBL/GenBank/DDBJ whole genome shotgun (WGS) entry which is preliminary data.</text>
</comment>
<accession>A0A4Q1KAP0</accession>
<evidence type="ECO:0000313" key="3">
    <source>
        <dbReference type="Proteomes" id="UP000289857"/>
    </source>
</evidence>
<protein>
    <recommendedName>
        <fullName evidence="4">DUF4595 domain-containing protein</fullName>
    </recommendedName>
</protein>
<evidence type="ECO:0000313" key="2">
    <source>
        <dbReference type="EMBL" id="RXR23887.1"/>
    </source>
</evidence>
<feature type="signal peptide" evidence="1">
    <location>
        <begin position="1"/>
        <end position="18"/>
    </location>
</feature>
<dbReference type="AlphaFoldDB" id="A0A4Q1KAP0"/>
<evidence type="ECO:0008006" key="4">
    <source>
        <dbReference type="Google" id="ProtNLM"/>
    </source>
</evidence>
<evidence type="ECO:0000256" key="1">
    <source>
        <dbReference type="SAM" id="SignalP"/>
    </source>
</evidence>